<reference evidence="2 3" key="1">
    <citation type="submission" date="2015-09" db="EMBL/GenBank/DDBJ databases">
        <authorList>
            <consortium name="Pathogen Informatics"/>
        </authorList>
    </citation>
    <scope>NUCLEOTIDE SEQUENCE [LARGE SCALE GENOMIC DNA]</scope>
    <source>
        <strain evidence="2 3">2789STDY5608840</strain>
    </source>
</reference>
<protein>
    <submittedName>
        <fullName evidence="2">LPS biosynthesis related glycosyltransferase</fullName>
    </submittedName>
</protein>
<dbReference type="PANTHER" id="PTHR22916">
    <property type="entry name" value="GLYCOSYLTRANSFERASE"/>
    <property type="match status" value="1"/>
</dbReference>
<name>A0A174C9Z1_9BACE</name>
<dbReference type="EMBL" id="CYZH01000006">
    <property type="protein sequence ID" value="CUO09597.1"/>
    <property type="molecule type" value="Genomic_DNA"/>
</dbReference>
<evidence type="ECO:0000313" key="2">
    <source>
        <dbReference type="EMBL" id="CUO09597.1"/>
    </source>
</evidence>
<dbReference type="Gene3D" id="3.90.550.10">
    <property type="entry name" value="Spore Coat Polysaccharide Biosynthesis Protein SpsA, Chain A"/>
    <property type="match status" value="1"/>
</dbReference>
<evidence type="ECO:0000259" key="1">
    <source>
        <dbReference type="Pfam" id="PF00535"/>
    </source>
</evidence>
<gene>
    <name evidence="2" type="primary">kfoC_3</name>
    <name evidence="2" type="ORF">ERS852397_01349</name>
</gene>
<organism evidence="2 3">
    <name type="scientific">Bacteroides finegoldii</name>
    <dbReference type="NCBI Taxonomy" id="338188"/>
    <lineage>
        <taxon>Bacteria</taxon>
        <taxon>Pseudomonadati</taxon>
        <taxon>Bacteroidota</taxon>
        <taxon>Bacteroidia</taxon>
        <taxon>Bacteroidales</taxon>
        <taxon>Bacteroidaceae</taxon>
        <taxon>Bacteroides</taxon>
    </lineage>
</organism>
<dbReference type="CDD" id="cd00761">
    <property type="entry name" value="Glyco_tranf_GTA_type"/>
    <property type="match status" value="1"/>
</dbReference>
<evidence type="ECO:0000313" key="3">
    <source>
        <dbReference type="Proteomes" id="UP000095517"/>
    </source>
</evidence>
<dbReference type="Pfam" id="PF00535">
    <property type="entry name" value="Glycos_transf_2"/>
    <property type="match status" value="1"/>
</dbReference>
<dbReference type="Proteomes" id="UP000095517">
    <property type="component" value="Unassembled WGS sequence"/>
</dbReference>
<dbReference type="GO" id="GO:0016758">
    <property type="term" value="F:hexosyltransferase activity"/>
    <property type="evidence" value="ECO:0007669"/>
    <property type="project" value="UniProtKB-ARBA"/>
</dbReference>
<dbReference type="AlphaFoldDB" id="A0A174C9Z1"/>
<sequence>MALLTIFTPAYNRAHTIGRTYGSLCRQICHDFEWLIVDDGSSDNTRELVRSWYTDATLQETVFELKGYSKDAPWLYIHYIYQQNQGMHGAHNTAYDHLSTELNTCIDSDDYIPDNAVEKIVGFWQSQSVEDKQKYAGIIGLDIDDKHKEIIGLPFPKGLISTTLSGYYQNGGKGDKKLVYRTDIIKQTPKYPIFRGENYVGLNYKYLIIDQNYELLVLNEPLIIVDYQADGSSSSMYRQYWKNPKGWSFYRKFEMTHSLSLKRRFQVCIHYVSSSIICKNRNFIAESPCKLLTILVIPLGCLLYWKIKYSVKHQVKMKVG</sequence>
<dbReference type="STRING" id="338188.ERS852397_01349"/>
<accession>A0A174C9Z1</accession>
<dbReference type="InterPro" id="IPR029044">
    <property type="entry name" value="Nucleotide-diphossugar_trans"/>
</dbReference>
<dbReference type="InterPro" id="IPR001173">
    <property type="entry name" value="Glyco_trans_2-like"/>
</dbReference>
<dbReference type="RefSeq" id="WP_055278737.1">
    <property type="nucleotide sequence ID" value="NZ_CABIXA010000006.1"/>
</dbReference>
<keyword evidence="2" id="KW-0808">Transferase</keyword>
<feature type="domain" description="Glycosyltransferase 2-like" evidence="1">
    <location>
        <begin position="5"/>
        <end position="126"/>
    </location>
</feature>
<dbReference type="SUPFAM" id="SSF53448">
    <property type="entry name" value="Nucleotide-diphospho-sugar transferases"/>
    <property type="match status" value="1"/>
</dbReference>
<proteinExistence type="predicted"/>